<keyword evidence="2" id="KW-0472">Membrane</keyword>
<evidence type="ECO:0000256" key="2">
    <source>
        <dbReference type="SAM" id="Phobius"/>
    </source>
</evidence>
<keyword evidence="2" id="KW-0812">Transmembrane</keyword>
<name>A0ABQ2EEM3_9ACTN</name>
<evidence type="ECO:0000256" key="1">
    <source>
        <dbReference type="SAM" id="MobiDB-lite"/>
    </source>
</evidence>
<feature type="compositionally biased region" description="Pro residues" evidence="1">
    <location>
        <begin position="249"/>
        <end position="259"/>
    </location>
</feature>
<protein>
    <submittedName>
        <fullName evidence="3">Uncharacterized protein</fullName>
    </submittedName>
</protein>
<comment type="caution">
    <text evidence="3">The sequence shown here is derived from an EMBL/GenBank/DDBJ whole genome shotgun (WGS) entry which is preliminary data.</text>
</comment>
<keyword evidence="2" id="KW-1133">Transmembrane helix</keyword>
<dbReference type="EMBL" id="BMMV01000012">
    <property type="protein sequence ID" value="GGK04975.1"/>
    <property type="molecule type" value="Genomic_DNA"/>
</dbReference>
<feature type="region of interest" description="Disordered" evidence="1">
    <location>
        <begin position="127"/>
        <end position="267"/>
    </location>
</feature>
<proteinExistence type="predicted"/>
<feature type="compositionally biased region" description="Low complexity" evidence="1">
    <location>
        <begin position="221"/>
        <end position="231"/>
    </location>
</feature>
<reference evidence="4" key="1">
    <citation type="journal article" date="2019" name="Int. J. Syst. Evol. Microbiol.">
        <title>The Global Catalogue of Microorganisms (GCM) 10K type strain sequencing project: providing services to taxonomists for standard genome sequencing and annotation.</title>
        <authorList>
            <consortium name="The Broad Institute Genomics Platform"/>
            <consortium name="The Broad Institute Genome Sequencing Center for Infectious Disease"/>
            <person name="Wu L."/>
            <person name="Ma J."/>
        </authorList>
    </citation>
    <scope>NUCLEOTIDE SEQUENCE [LARGE SCALE GENOMIC DNA]</scope>
    <source>
        <strain evidence="4">CGMCC 4.7275</strain>
    </source>
</reference>
<evidence type="ECO:0000313" key="4">
    <source>
        <dbReference type="Proteomes" id="UP000660265"/>
    </source>
</evidence>
<keyword evidence="4" id="KW-1185">Reference proteome</keyword>
<dbReference type="Proteomes" id="UP000660265">
    <property type="component" value="Unassembled WGS sequence"/>
</dbReference>
<dbReference type="RefSeq" id="WP_189108928.1">
    <property type="nucleotide sequence ID" value="NZ_BMMV01000012.1"/>
</dbReference>
<gene>
    <name evidence="3" type="ORF">GCM10011583_40840</name>
</gene>
<accession>A0ABQ2EEM3</accession>
<evidence type="ECO:0000313" key="3">
    <source>
        <dbReference type="EMBL" id="GGK04975.1"/>
    </source>
</evidence>
<feature type="compositionally biased region" description="Polar residues" evidence="1">
    <location>
        <begin position="205"/>
        <end position="214"/>
    </location>
</feature>
<feature type="compositionally biased region" description="Low complexity" evidence="1">
    <location>
        <begin position="72"/>
        <end position="86"/>
    </location>
</feature>
<feature type="compositionally biased region" description="Basic and acidic residues" evidence="1">
    <location>
        <begin position="158"/>
        <end position="186"/>
    </location>
</feature>
<feature type="compositionally biased region" description="Low complexity" evidence="1">
    <location>
        <begin position="127"/>
        <end position="137"/>
    </location>
</feature>
<feature type="transmembrane region" description="Helical" evidence="2">
    <location>
        <begin position="103"/>
        <end position="121"/>
    </location>
</feature>
<organism evidence="3 4">
    <name type="scientific">Streptomyces camponoticapitis</name>
    <dbReference type="NCBI Taxonomy" id="1616125"/>
    <lineage>
        <taxon>Bacteria</taxon>
        <taxon>Bacillati</taxon>
        <taxon>Actinomycetota</taxon>
        <taxon>Actinomycetes</taxon>
        <taxon>Kitasatosporales</taxon>
        <taxon>Streptomycetaceae</taxon>
        <taxon>Streptomyces</taxon>
    </lineage>
</organism>
<sequence length="278" mass="28852">MDYCTTCRRTLNGVFVCPGCGAYAPDIAPTGAQLQLTPTTVAVMSDISHTREFDAFPGFADPDPAPDVAVDADAPVGPATRSATGRAARRRRLADWKKQRRRAVVASTVALVGGGLTLAFMPSSRPSASQAQASTTPEPVTAPSTSSGGFVDTGSEPDADRTRTHDPKHAERGTGRPSKDSKDAKDSNSPGSATAITPVDAPAKRTTSPQTTPDSARPTEDTQTQPESPSTPDSPPPTAETPTQQPNKPTQPAPPPPSAEEPTDDSGLCLLVLCVDVD</sequence>
<feature type="region of interest" description="Disordered" evidence="1">
    <location>
        <begin position="72"/>
        <end position="94"/>
    </location>
</feature>